<keyword evidence="4" id="KW-1185">Reference proteome</keyword>
<dbReference type="PANTHER" id="PTHR46268">
    <property type="entry name" value="STRESS RESPONSE PROTEIN NHAX"/>
    <property type="match status" value="1"/>
</dbReference>
<dbReference type="Proteomes" id="UP000028481">
    <property type="component" value="Chromosome"/>
</dbReference>
<dbReference type="PANTHER" id="PTHR46268:SF6">
    <property type="entry name" value="UNIVERSAL STRESS PROTEIN UP12"/>
    <property type="match status" value="1"/>
</dbReference>
<dbReference type="RefSeq" id="WP_038060432.1">
    <property type="nucleotide sequence ID" value="NZ_CP008796.1"/>
</dbReference>
<comment type="similarity">
    <text evidence="1">Belongs to the universal stress protein A family.</text>
</comment>
<protein>
    <recommendedName>
        <fullName evidence="2">UspA domain-containing protein</fullName>
    </recommendedName>
</protein>
<dbReference type="PaxDb" id="289377-HL41_03355"/>
<dbReference type="eggNOG" id="COG0589">
    <property type="taxonomic scope" value="Bacteria"/>
</dbReference>
<evidence type="ECO:0000259" key="2">
    <source>
        <dbReference type="Pfam" id="PF00582"/>
    </source>
</evidence>
<feature type="domain" description="UspA" evidence="2">
    <location>
        <begin position="1"/>
        <end position="139"/>
    </location>
</feature>
<name>A0A075WS91_9BACT</name>
<sequence>MFKKILIGYDGFEGSLIALEKGLILAKNLEAEVLVVWVASIPEYAEMISEVEEAKEQAVRYYDDLLKDIERLSKDKDLKITPMIKYGKPAEVIVNVAEENDVDLIILGPSKYSFIRRRILGSTAERVTEKAGCSVLIIK</sequence>
<dbReference type="OrthoDB" id="9794782at2"/>
<dbReference type="EMBL" id="CP008796">
    <property type="protein sequence ID" value="AIH03895.1"/>
    <property type="molecule type" value="Genomic_DNA"/>
</dbReference>
<dbReference type="STRING" id="289377.HL41_03355"/>
<dbReference type="SUPFAM" id="SSF52402">
    <property type="entry name" value="Adenine nucleotide alpha hydrolases-like"/>
    <property type="match status" value="1"/>
</dbReference>
<dbReference type="Gene3D" id="3.40.50.620">
    <property type="entry name" value="HUPs"/>
    <property type="match status" value="1"/>
</dbReference>
<dbReference type="HOGENOM" id="CLU_049301_16_4_0"/>
<dbReference type="KEGG" id="tcm:HL41_03355"/>
<dbReference type="Pfam" id="PF00582">
    <property type="entry name" value="Usp"/>
    <property type="match status" value="1"/>
</dbReference>
<dbReference type="PRINTS" id="PR01438">
    <property type="entry name" value="UNVRSLSTRESS"/>
</dbReference>
<evidence type="ECO:0000313" key="3">
    <source>
        <dbReference type="EMBL" id="AIH03895.1"/>
    </source>
</evidence>
<evidence type="ECO:0000313" key="4">
    <source>
        <dbReference type="Proteomes" id="UP000028481"/>
    </source>
</evidence>
<dbReference type="InterPro" id="IPR006016">
    <property type="entry name" value="UspA"/>
</dbReference>
<dbReference type="AlphaFoldDB" id="A0A075WS91"/>
<dbReference type="CDD" id="cd00293">
    <property type="entry name" value="USP-like"/>
    <property type="match status" value="1"/>
</dbReference>
<dbReference type="InterPro" id="IPR014729">
    <property type="entry name" value="Rossmann-like_a/b/a_fold"/>
</dbReference>
<accession>A0A075WS91</accession>
<reference evidence="3 4" key="1">
    <citation type="journal article" date="2015" name="Genome Announc.">
        <title>Genome Sequence of a Sulfate-Reducing Thermophilic Bacterium, Thermodesulfobacterium commune DSM 2178T (Phylum Thermodesulfobacteria).</title>
        <authorList>
            <person name="Bhatnagar S."/>
            <person name="Badger J.H."/>
            <person name="Madupu R."/>
            <person name="Khouri H.M."/>
            <person name="O'Connor E.M."/>
            <person name="Robb F.T."/>
            <person name="Ward N.L."/>
            <person name="Eisen J.A."/>
        </authorList>
    </citation>
    <scope>NUCLEOTIDE SEQUENCE [LARGE SCALE GENOMIC DNA]</scope>
    <source>
        <strain evidence="3 4">DSM 2178</strain>
    </source>
</reference>
<proteinExistence type="inferred from homology"/>
<gene>
    <name evidence="3" type="ORF">HL41_03355</name>
</gene>
<organism evidence="3 4">
    <name type="scientific">Thermodesulfobacterium commune DSM 2178</name>
    <dbReference type="NCBI Taxonomy" id="289377"/>
    <lineage>
        <taxon>Bacteria</taxon>
        <taxon>Pseudomonadati</taxon>
        <taxon>Thermodesulfobacteriota</taxon>
        <taxon>Thermodesulfobacteria</taxon>
        <taxon>Thermodesulfobacteriales</taxon>
        <taxon>Thermodesulfobacteriaceae</taxon>
        <taxon>Thermodesulfobacterium</taxon>
    </lineage>
</organism>
<dbReference type="InterPro" id="IPR006015">
    <property type="entry name" value="Universal_stress_UspA"/>
</dbReference>
<evidence type="ECO:0000256" key="1">
    <source>
        <dbReference type="ARBA" id="ARBA00008791"/>
    </source>
</evidence>